<dbReference type="InterPro" id="IPR010652">
    <property type="entry name" value="DUF1232"/>
</dbReference>
<proteinExistence type="predicted"/>
<evidence type="ECO:0000256" key="2">
    <source>
        <dbReference type="ARBA" id="ARBA00022692"/>
    </source>
</evidence>
<evidence type="ECO:0000313" key="7">
    <source>
        <dbReference type="EMBL" id="RFT17149.1"/>
    </source>
</evidence>
<comment type="caution">
    <text evidence="7">The sequence shown here is derived from an EMBL/GenBank/DDBJ whole genome shotgun (WGS) entry which is preliminary data.</text>
</comment>
<evidence type="ECO:0000256" key="4">
    <source>
        <dbReference type="ARBA" id="ARBA00023136"/>
    </source>
</evidence>
<evidence type="ECO:0000256" key="3">
    <source>
        <dbReference type="ARBA" id="ARBA00022989"/>
    </source>
</evidence>
<reference evidence="7 8" key="1">
    <citation type="submission" date="2018-08" db="EMBL/GenBank/DDBJ databases">
        <title>Genome analysis of the thermophilic bacterium of the candidate phylum Aminicenantes from deep subsurface aquifer revealed its physiology and ecological role.</title>
        <authorList>
            <person name="Kadnikov V.V."/>
            <person name="Mardanov A.V."/>
            <person name="Beletsky A.V."/>
            <person name="Karnachuk O.V."/>
            <person name="Ravin N.V."/>
        </authorList>
    </citation>
    <scope>NUCLEOTIDE SEQUENCE [LARGE SCALE GENOMIC DNA]</scope>
    <source>
        <strain evidence="7">BY38</strain>
    </source>
</reference>
<gene>
    <name evidence="7" type="ORF">OP8BY_1091</name>
</gene>
<feature type="transmembrane region" description="Helical" evidence="5">
    <location>
        <begin position="99"/>
        <end position="119"/>
    </location>
</feature>
<evidence type="ECO:0000256" key="1">
    <source>
        <dbReference type="ARBA" id="ARBA00004127"/>
    </source>
</evidence>
<dbReference type="EMBL" id="QUAH01000001">
    <property type="protein sequence ID" value="RFT17149.1"/>
    <property type="molecule type" value="Genomic_DNA"/>
</dbReference>
<dbReference type="AlphaFoldDB" id="A0A3E2BQZ4"/>
<keyword evidence="4 5" id="KW-0472">Membrane</keyword>
<keyword evidence="2 5" id="KW-0812">Transmembrane</keyword>
<evidence type="ECO:0000256" key="5">
    <source>
        <dbReference type="SAM" id="Phobius"/>
    </source>
</evidence>
<evidence type="ECO:0000259" key="6">
    <source>
        <dbReference type="Pfam" id="PF06803"/>
    </source>
</evidence>
<sequence>MCSNRLRERAESLKNEILALSLALKDRRTPLLAKILIAISVSYALSPIDLIPDFIPVLGYLDDLILLPGLIALAIKMIPREVLEDCRARAREPRLNKKAGWIAAAVILTIWILLAVVIIRRITC</sequence>
<accession>A0A3E2BQZ4</accession>
<dbReference type="Pfam" id="PF06803">
    <property type="entry name" value="DUF1232"/>
    <property type="match status" value="1"/>
</dbReference>
<keyword evidence="3 5" id="KW-1133">Transmembrane helix</keyword>
<protein>
    <recommendedName>
        <fullName evidence="6">DUF1232 domain-containing protein</fullName>
    </recommendedName>
</protein>
<organism evidence="7 8">
    <name type="scientific">Candidatus Saccharicenans subterraneus</name>
    <dbReference type="NCBI Taxonomy" id="2508984"/>
    <lineage>
        <taxon>Bacteria</taxon>
        <taxon>Candidatus Aminicenantota</taxon>
        <taxon>Candidatus Aminicenantia</taxon>
        <taxon>Candidatus Aminicenantales</taxon>
        <taxon>Candidatus Saccharicenantaceae</taxon>
        <taxon>Candidatus Saccharicenans</taxon>
    </lineage>
</organism>
<name>A0A3E2BQZ4_9BACT</name>
<dbReference type="Proteomes" id="UP000257323">
    <property type="component" value="Unassembled WGS sequence"/>
</dbReference>
<feature type="transmembrane region" description="Helical" evidence="5">
    <location>
        <begin position="31"/>
        <end position="51"/>
    </location>
</feature>
<dbReference type="GO" id="GO:0012505">
    <property type="term" value="C:endomembrane system"/>
    <property type="evidence" value="ECO:0007669"/>
    <property type="project" value="UniProtKB-SubCell"/>
</dbReference>
<comment type="subcellular location">
    <subcellularLocation>
        <location evidence="1">Endomembrane system</location>
        <topology evidence="1">Multi-pass membrane protein</topology>
    </subcellularLocation>
</comment>
<evidence type="ECO:0000313" key="8">
    <source>
        <dbReference type="Proteomes" id="UP000257323"/>
    </source>
</evidence>
<feature type="domain" description="DUF1232" evidence="6">
    <location>
        <begin position="33"/>
        <end position="68"/>
    </location>
</feature>